<dbReference type="EMBL" id="RYZI01000820">
    <property type="protein sequence ID" value="RWA03372.1"/>
    <property type="molecule type" value="Genomic_DNA"/>
</dbReference>
<feature type="compositionally biased region" description="Acidic residues" evidence="1">
    <location>
        <begin position="233"/>
        <end position="243"/>
    </location>
</feature>
<sequence length="651" mass="71532">MPMLSKGGRGGRDRDTGPTTNPGGEGGELVISGSGNLAQLNRLLGNRSDISFTVRLGTPLTSTPASSSTSSTSASSSGKRRATDEGPEGSKKKKTEHEVPPPPARTACGNCEDKGHRAAFCCDGTDHLYEACPYRVKGAEDYWYPVFNRQRKPPVKSQMVLGKVIRAELQRQGSSICATDKIELPYSPKYAYQQVGNPGKETPSRIPEPGRFSILVANAISGHAVARQAWSPQEDEANLDADGDVSMSMGPFPFRTKADATTGANDKATTKPGPRSASRRSRRAPTPWGGARRTSRRTETAPHDATTEPARRTTPIPTDLQHVPQRPVQGDSTRAIVTTQAAVFGERQIVERLSHQARAGRRNAASRVNFGRSRLVEAPKCCSTRHKEISLHRPCLVLRQTSAASECRVLSDSHIRSDSTYATIKHPELKSERWPREAIFGPNIRPGASHRNPSPRWKKKRKNSEFPSADEADEDATEWHSLLRPLGTVFVASVADTRGSDVSMARSRRMIFMRLGNKDDSPEKVAGFLEGHHLEGERVCLSALCSRDQFFSPSDERCIDCERDGAQRYCKFKRECVEDGGPPKVAFCDVSLRWSAGDGARRSGPYATIYAQLVRSFCRAYTLVATRDQNTRPLATRRKDLLEDPSVARNP</sequence>
<feature type="region of interest" description="Disordered" evidence="1">
    <location>
        <begin position="58"/>
        <end position="103"/>
    </location>
</feature>
<reference evidence="2 3" key="1">
    <citation type="submission" date="2018-12" db="EMBL/GenBank/DDBJ databases">
        <title>Draft genome sequence of Xylaria grammica IHI A82.</title>
        <authorList>
            <person name="Buettner E."/>
            <person name="Kellner H."/>
        </authorList>
    </citation>
    <scope>NUCLEOTIDE SEQUENCE [LARGE SCALE GENOMIC DNA]</scope>
    <source>
        <strain evidence="2 3">IHI A82</strain>
    </source>
</reference>
<protein>
    <submittedName>
        <fullName evidence="2">Uncharacterized protein</fullName>
    </submittedName>
</protein>
<dbReference type="AlphaFoldDB" id="A0A439CMJ0"/>
<feature type="compositionally biased region" description="Low complexity" evidence="1">
    <location>
        <begin position="58"/>
        <end position="77"/>
    </location>
</feature>
<keyword evidence="3" id="KW-1185">Reference proteome</keyword>
<feature type="region of interest" description="Disordered" evidence="1">
    <location>
        <begin position="440"/>
        <end position="473"/>
    </location>
</feature>
<feature type="compositionally biased region" description="Basic and acidic residues" evidence="1">
    <location>
        <begin position="296"/>
        <end position="311"/>
    </location>
</feature>
<feature type="compositionally biased region" description="Basic and acidic residues" evidence="1">
    <location>
        <begin position="81"/>
        <end position="99"/>
    </location>
</feature>
<comment type="caution">
    <text evidence="2">The sequence shown here is derived from an EMBL/GenBank/DDBJ whole genome shotgun (WGS) entry which is preliminary data.</text>
</comment>
<feature type="region of interest" description="Disordered" evidence="1">
    <location>
        <begin position="226"/>
        <end position="331"/>
    </location>
</feature>
<organism evidence="2 3">
    <name type="scientific">Xylaria grammica</name>
    <dbReference type="NCBI Taxonomy" id="363999"/>
    <lineage>
        <taxon>Eukaryota</taxon>
        <taxon>Fungi</taxon>
        <taxon>Dikarya</taxon>
        <taxon>Ascomycota</taxon>
        <taxon>Pezizomycotina</taxon>
        <taxon>Sordariomycetes</taxon>
        <taxon>Xylariomycetidae</taxon>
        <taxon>Xylariales</taxon>
        <taxon>Xylariaceae</taxon>
        <taxon>Xylaria</taxon>
    </lineage>
</organism>
<gene>
    <name evidence="2" type="ORF">EKO27_g11733</name>
</gene>
<feature type="region of interest" description="Disordered" evidence="1">
    <location>
        <begin position="1"/>
        <end position="33"/>
    </location>
</feature>
<accession>A0A439CMJ0</accession>
<dbReference type="Proteomes" id="UP000286045">
    <property type="component" value="Unassembled WGS sequence"/>
</dbReference>
<proteinExistence type="predicted"/>
<evidence type="ECO:0000313" key="2">
    <source>
        <dbReference type="EMBL" id="RWA03372.1"/>
    </source>
</evidence>
<dbReference type="STRING" id="363999.A0A439CMJ0"/>
<evidence type="ECO:0000256" key="1">
    <source>
        <dbReference type="SAM" id="MobiDB-lite"/>
    </source>
</evidence>
<name>A0A439CMJ0_9PEZI</name>
<evidence type="ECO:0000313" key="3">
    <source>
        <dbReference type="Proteomes" id="UP000286045"/>
    </source>
</evidence>